<reference evidence="2" key="1">
    <citation type="submission" date="2020-10" db="EMBL/GenBank/DDBJ databases">
        <authorList>
            <person name="Gilroy R."/>
        </authorList>
    </citation>
    <scope>NUCLEOTIDE SEQUENCE</scope>
    <source>
        <strain evidence="2">1063</strain>
    </source>
</reference>
<evidence type="ECO:0000313" key="3">
    <source>
        <dbReference type="Proteomes" id="UP000824088"/>
    </source>
</evidence>
<comment type="caution">
    <text evidence="2">The sequence shown here is derived from an EMBL/GenBank/DDBJ whole genome shotgun (WGS) entry which is preliminary data.</text>
</comment>
<evidence type="ECO:0000313" key="2">
    <source>
        <dbReference type="EMBL" id="HIU20672.1"/>
    </source>
</evidence>
<proteinExistence type="predicted"/>
<feature type="chain" id="PRO_5039051763" evidence="1">
    <location>
        <begin position="24"/>
        <end position="211"/>
    </location>
</feature>
<dbReference type="PROSITE" id="PS51257">
    <property type="entry name" value="PROKAR_LIPOPROTEIN"/>
    <property type="match status" value="1"/>
</dbReference>
<accession>A0A9D1HQX0</accession>
<evidence type="ECO:0000256" key="1">
    <source>
        <dbReference type="SAM" id="SignalP"/>
    </source>
</evidence>
<name>A0A9D1HQX0_9FIRM</name>
<protein>
    <submittedName>
        <fullName evidence="2">Uncharacterized protein</fullName>
    </submittedName>
</protein>
<reference evidence="2" key="2">
    <citation type="journal article" date="2021" name="PeerJ">
        <title>Extensive microbial diversity within the chicken gut microbiome revealed by metagenomics and culture.</title>
        <authorList>
            <person name="Gilroy R."/>
            <person name="Ravi A."/>
            <person name="Getino M."/>
            <person name="Pursley I."/>
            <person name="Horton D.L."/>
            <person name="Alikhan N.F."/>
            <person name="Baker D."/>
            <person name="Gharbi K."/>
            <person name="Hall N."/>
            <person name="Watson M."/>
            <person name="Adriaenssens E.M."/>
            <person name="Foster-Nyarko E."/>
            <person name="Jarju S."/>
            <person name="Secka A."/>
            <person name="Antonio M."/>
            <person name="Oren A."/>
            <person name="Chaudhuri R.R."/>
            <person name="La Ragione R."/>
            <person name="Hildebrand F."/>
            <person name="Pallen M.J."/>
        </authorList>
    </citation>
    <scope>NUCLEOTIDE SEQUENCE</scope>
    <source>
        <strain evidence="2">1063</strain>
    </source>
</reference>
<keyword evidence="1" id="KW-0732">Signal</keyword>
<organism evidence="2 3">
    <name type="scientific">Candidatus Limadaptatus stercorigallinarum</name>
    <dbReference type="NCBI Taxonomy" id="2840845"/>
    <lineage>
        <taxon>Bacteria</taxon>
        <taxon>Bacillati</taxon>
        <taxon>Bacillota</taxon>
        <taxon>Clostridia</taxon>
        <taxon>Eubacteriales</taxon>
        <taxon>Candidatus Limadaptatus</taxon>
    </lineage>
</organism>
<dbReference type="AlphaFoldDB" id="A0A9D1HQX0"/>
<feature type="signal peptide" evidence="1">
    <location>
        <begin position="1"/>
        <end position="23"/>
    </location>
</feature>
<gene>
    <name evidence="2" type="ORF">IAD51_00305</name>
</gene>
<dbReference type="EMBL" id="DVMN01000004">
    <property type="protein sequence ID" value="HIU20672.1"/>
    <property type="molecule type" value="Genomic_DNA"/>
</dbReference>
<dbReference type="Proteomes" id="UP000824088">
    <property type="component" value="Unassembled WGS sequence"/>
</dbReference>
<sequence length="211" mass="24695">MKRKFAILFVLVLVLSVCAFSLAACDEEEQVDEFERYNMAKYLETYTYKRVQVEQKLNGTFRNFPDQYFISDQINDWNFMMSYSDTPANMFNEIYLVLQDCLKKIGRTITIERERTIFSGTIGEFPSAMISHQTIDHMGLKLDLTEAGEVDIPFDVKDEITVEWYAKEINDQPVYSHDEMVCTVIYTNPVEIEGEIYRFCIVHSYNITKGQ</sequence>